<evidence type="ECO:0000259" key="1">
    <source>
        <dbReference type="Pfam" id="PF00535"/>
    </source>
</evidence>
<dbReference type="SUPFAM" id="SSF53448">
    <property type="entry name" value="Nucleotide-diphospho-sugar transferases"/>
    <property type="match status" value="1"/>
</dbReference>
<dbReference type="Gene3D" id="3.90.550.10">
    <property type="entry name" value="Spore Coat Polysaccharide Biosynthesis Protein SpsA, Chain A"/>
    <property type="match status" value="1"/>
</dbReference>
<keyword evidence="2" id="KW-0808">Transferase</keyword>
<protein>
    <submittedName>
        <fullName evidence="2">Glycosyltransferase</fullName>
    </submittedName>
</protein>
<reference evidence="2 3" key="1">
    <citation type="submission" date="2020-10" db="EMBL/GenBank/DDBJ databases">
        <title>Haloactinobacterium sp. RN3S43, a bacterium isolated from saline soil.</title>
        <authorList>
            <person name="Sun J.-Q."/>
        </authorList>
    </citation>
    <scope>NUCLEOTIDE SEQUENCE [LARGE SCALE GENOMIC DNA]</scope>
    <source>
        <strain evidence="2 3">RN3S43</strain>
    </source>
</reference>
<dbReference type="GO" id="GO:0016740">
    <property type="term" value="F:transferase activity"/>
    <property type="evidence" value="ECO:0007669"/>
    <property type="project" value="UniProtKB-KW"/>
</dbReference>
<name>A0A7M1SQR1_9MICO</name>
<dbReference type="KEGG" id="halt:IM660_14070"/>
<organism evidence="2 3">
    <name type="scientific">Ruania alkalisoli</name>
    <dbReference type="NCBI Taxonomy" id="2779775"/>
    <lineage>
        <taxon>Bacteria</taxon>
        <taxon>Bacillati</taxon>
        <taxon>Actinomycetota</taxon>
        <taxon>Actinomycetes</taxon>
        <taxon>Micrococcales</taxon>
        <taxon>Ruaniaceae</taxon>
        <taxon>Ruania</taxon>
    </lineage>
</organism>
<dbReference type="InterPro" id="IPR001173">
    <property type="entry name" value="Glyco_trans_2-like"/>
</dbReference>
<dbReference type="RefSeq" id="WP_193496410.1">
    <property type="nucleotide sequence ID" value="NZ_CP063169.1"/>
</dbReference>
<proteinExistence type="predicted"/>
<evidence type="ECO:0000313" key="3">
    <source>
        <dbReference type="Proteomes" id="UP000593758"/>
    </source>
</evidence>
<dbReference type="Proteomes" id="UP000593758">
    <property type="component" value="Chromosome"/>
</dbReference>
<accession>A0A7M1SQR1</accession>
<dbReference type="Pfam" id="PF00535">
    <property type="entry name" value="Glycos_transf_2"/>
    <property type="match status" value="1"/>
</dbReference>
<dbReference type="EMBL" id="CP063169">
    <property type="protein sequence ID" value="QOR69781.1"/>
    <property type="molecule type" value="Genomic_DNA"/>
</dbReference>
<dbReference type="AlphaFoldDB" id="A0A7M1SQR1"/>
<gene>
    <name evidence="2" type="ORF">IM660_14070</name>
</gene>
<keyword evidence="3" id="KW-1185">Reference proteome</keyword>
<feature type="domain" description="Glycosyltransferase 2-like" evidence="1">
    <location>
        <begin position="3"/>
        <end position="130"/>
    </location>
</feature>
<sequence>MDVVIAVHSTQRPIARAVRSVLDHNGEGTRLTVVCHNIAASEIRPLLDQAHREQVVFLEHKDAHRSASGPFNAGIAAATGEFVSIMGSDDVLSPGAVSSWYWLAKCTGADAVITRLERGDDRVIVPTPPTRPLRRKNLDGVADRLCYRSAPLGIVSKEAIERLGLRLEEGAPVGGDVGFVTRLWFQGTIAYDRSGPAYVIGEDAQDRVTYAPRPIAVELRFLRTIVKASWFERLTLEQRRSAVVKYLRIHLFGAVWNRQDPDFWTAKERASLAKAATRLLRAAPGAESVLSLADRDLLDAILDADSATDRMLALAVARRKHGRLRTLLTRDLAQVLAREAPVRVMGASLIGR</sequence>
<dbReference type="InterPro" id="IPR029044">
    <property type="entry name" value="Nucleotide-diphossugar_trans"/>
</dbReference>
<evidence type="ECO:0000313" key="2">
    <source>
        <dbReference type="EMBL" id="QOR69781.1"/>
    </source>
</evidence>